<reference evidence="4 5" key="1">
    <citation type="submission" date="2019-03" db="EMBL/GenBank/DDBJ databases">
        <title>Genomics of glacier-inhabiting Cryobacterium strains.</title>
        <authorList>
            <person name="Liu Q."/>
            <person name="Xin Y.-H."/>
        </authorList>
    </citation>
    <scope>NUCLEOTIDE SEQUENCE [LARGE SCALE GENOMIC DNA]</scope>
    <source>
        <strain evidence="4 5">Sr59</strain>
    </source>
</reference>
<dbReference type="Pfam" id="PF07553">
    <property type="entry name" value="Lipoprotein_Ltp"/>
    <property type="match status" value="2"/>
</dbReference>
<accession>A0A4R9BIQ3</accession>
<gene>
    <name evidence="4" type="ORF">E3T61_20445</name>
</gene>
<dbReference type="EMBL" id="SOHM01000047">
    <property type="protein sequence ID" value="TFD83940.1"/>
    <property type="molecule type" value="Genomic_DNA"/>
</dbReference>
<dbReference type="OrthoDB" id="2004788at2"/>
<sequence length="172" mass="17698">MALTGVILGGIAVVSSIVVTIGAFALVGTTGDAVAEIVASATAQPLEQSEPVEPAEAAEETVAPEPEAAAVPAEYKSALTSAGTYASMMDMSKAGIFAQLTSEYGGQFTVEAAQYAVDNVDADWSANALASAKTYQEQMAMSPAAIHDQLVSEYGAQFTVEEADYAILHLND</sequence>
<proteinExistence type="predicted"/>
<dbReference type="InterPro" id="IPR036388">
    <property type="entry name" value="WH-like_DNA-bd_sf"/>
</dbReference>
<dbReference type="AlphaFoldDB" id="A0A4R9BIQ3"/>
<keyword evidence="2" id="KW-0472">Membrane</keyword>
<evidence type="ECO:0000313" key="5">
    <source>
        <dbReference type="Proteomes" id="UP000298468"/>
    </source>
</evidence>
<dbReference type="InterPro" id="IPR011434">
    <property type="entry name" value="Ltp-like_HTH"/>
</dbReference>
<keyword evidence="2" id="KW-1133">Transmembrane helix</keyword>
<evidence type="ECO:0000256" key="1">
    <source>
        <dbReference type="SAM" id="MobiDB-lite"/>
    </source>
</evidence>
<dbReference type="Proteomes" id="UP000298468">
    <property type="component" value="Unassembled WGS sequence"/>
</dbReference>
<feature type="compositionally biased region" description="Low complexity" evidence="1">
    <location>
        <begin position="51"/>
        <end position="68"/>
    </location>
</feature>
<feature type="region of interest" description="Disordered" evidence="1">
    <location>
        <begin position="45"/>
        <end position="68"/>
    </location>
</feature>
<dbReference type="Gene3D" id="1.10.10.10">
    <property type="entry name" value="Winged helix-like DNA-binding domain superfamily/Winged helix DNA-binding domain"/>
    <property type="match status" value="2"/>
</dbReference>
<evidence type="ECO:0000313" key="4">
    <source>
        <dbReference type="EMBL" id="TFD83940.1"/>
    </source>
</evidence>
<feature type="domain" description="Putative host cell surface-exposed lipoprotein Ltp-like HTH region" evidence="3">
    <location>
        <begin position="123"/>
        <end position="170"/>
    </location>
</feature>
<comment type="caution">
    <text evidence="4">The sequence shown here is derived from an EMBL/GenBank/DDBJ whole genome shotgun (WGS) entry which is preliminary data.</text>
</comment>
<feature type="transmembrane region" description="Helical" evidence="2">
    <location>
        <begin position="6"/>
        <end position="27"/>
    </location>
</feature>
<keyword evidence="5" id="KW-1185">Reference proteome</keyword>
<organism evidence="4 5">
    <name type="scientific">Cryobacterium lactosi</name>
    <dbReference type="NCBI Taxonomy" id="1259202"/>
    <lineage>
        <taxon>Bacteria</taxon>
        <taxon>Bacillati</taxon>
        <taxon>Actinomycetota</taxon>
        <taxon>Actinomycetes</taxon>
        <taxon>Micrococcales</taxon>
        <taxon>Microbacteriaceae</taxon>
        <taxon>Cryobacterium</taxon>
    </lineage>
</organism>
<keyword evidence="2" id="KW-0812">Transmembrane</keyword>
<protein>
    <recommendedName>
        <fullName evidence="3">Putative host cell surface-exposed lipoprotein Ltp-like HTH region domain-containing protein</fullName>
    </recommendedName>
</protein>
<evidence type="ECO:0000259" key="3">
    <source>
        <dbReference type="Pfam" id="PF07553"/>
    </source>
</evidence>
<name>A0A4R9BIQ3_9MICO</name>
<feature type="domain" description="Putative host cell surface-exposed lipoprotein Ltp-like HTH region" evidence="3">
    <location>
        <begin position="74"/>
        <end position="120"/>
    </location>
</feature>
<evidence type="ECO:0000256" key="2">
    <source>
        <dbReference type="SAM" id="Phobius"/>
    </source>
</evidence>